<dbReference type="InterPro" id="IPR005174">
    <property type="entry name" value="KIB1-4_b-propeller"/>
</dbReference>
<dbReference type="OrthoDB" id="1112927at2759"/>
<sequence length="172" mass="19854">MADTVSIRRRCSYALQSNPNEDKVYNSLIDFSGTRFLANSGKWFLVLDSRSNLYIEYRIDAFRENRIDLPPLESLLSSTSSIKHVGDEEFKREETGRVSNFILRANVQRGLLWVDAKTGEYVVVWFFDTPATYLSFCKKGDAYYTDIPLRLGVPKLLPDYLMWFYGVTVCTS</sequence>
<gene>
    <name evidence="2" type="ORF">ANE_LOCUS12132</name>
</gene>
<dbReference type="EMBL" id="CABITT030000004">
    <property type="protein sequence ID" value="VVB01688.1"/>
    <property type="molecule type" value="Genomic_DNA"/>
</dbReference>
<name>A0A565BKG7_9BRAS</name>
<dbReference type="Pfam" id="PF03478">
    <property type="entry name" value="Beta-prop_KIB1-4"/>
    <property type="match status" value="1"/>
</dbReference>
<evidence type="ECO:0000313" key="2">
    <source>
        <dbReference type="EMBL" id="VVB01688.1"/>
    </source>
</evidence>
<keyword evidence="3" id="KW-1185">Reference proteome</keyword>
<protein>
    <recommendedName>
        <fullName evidence="1">KIB1-4 beta-propeller domain-containing protein</fullName>
    </recommendedName>
</protein>
<organism evidence="2 3">
    <name type="scientific">Arabis nemorensis</name>
    <dbReference type="NCBI Taxonomy" id="586526"/>
    <lineage>
        <taxon>Eukaryota</taxon>
        <taxon>Viridiplantae</taxon>
        <taxon>Streptophyta</taxon>
        <taxon>Embryophyta</taxon>
        <taxon>Tracheophyta</taxon>
        <taxon>Spermatophyta</taxon>
        <taxon>Magnoliopsida</taxon>
        <taxon>eudicotyledons</taxon>
        <taxon>Gunneridae</taxon>
        <taxon>Pentapetalae</taxon>
        <taxon>rosids</taxon>
        <taxon>malvids</taxon>
        <taxon>Brassicales</taxon>
        <taxon>Brassicaceae</taxon>
        <taxon>Arabideae</taxon>
        <taxon>Arabis</taxon>
    </lineage>
</organism>
<accession>A0A565BKG7</accession>
<comment type="caution">
    <text evidence="2">The sequence shown here is derived from an EMBL/GenBank/DDBJ whole genome shotgun (WGS) entry which is preliminary data.</text>
</comment>
<proteinExistence type="predicted"/>
<dbReference type="AlphaFoldDB" id="A0A565BKG7"/>
<evidence type="ECO:0000259" key="1">
    <source>
        <dbReference type="Pfam" id="PF03478"/>
    </source>
</evidence>
<feature type="domain" description="KIB1-4 beta-propeller" evidence="1">
    <location>
        <begin position="20"/>
        <end position="150"/>
    </location>
</feature>
<dbReference type="Proteomes" id="UP000489600">
    <property type="component" value="Unassembled WGS sequence"/>
</dbReference>
<reference evidence="2" key="1">
    <citation type="submission" date="2019-07" db="EMBL/GenBank/DDBJ databases">
        <authorList>
            <person name="Dittberner H."/>
        </authorList>
    </citation>
    <scope>NUCLEOTIDE SEQUENCE [LARGE SCALE GENOMIC DNA]</scope>
</reference>
<evidence type="ECO:0000313" key="3">
    <source>
        <dbReference type="Proteomes" id="UP000489600"/>
    </source>
</evidence>